<sequence length="453" mass="49798">MASASSQTIEHPSLGTIKGLLVENERVEQFRGIPFGAIPGRWRDPVVLSGKLGPEVFDATRFGPICPQGVGGQEGDVAFVGAMKLDSQNITQSECDCLNLVISRPAGLPLDAKVPVMVCYRVGIFGFLASKEASITGNFGLKDQICAFQWVKQHIEGFGGCPDSVTAFGESAGANALLRENLTDLGLDTSDLLQAVDKLRALTVEEIIQAIPFIQHWSPTLDDAFFTGLRESDFFIDNTWCNAVMIGEMAQDGTILQSRYLDDPKALEKTKLAAEDLLGDDLSRQIIVAYELDNADPYPGMLKLISELRFYLPVLAAAKGLRFPEGVQVKEYHMHQLINQTRQTNPFNGAYHGLASHVLDLGYLLRNFDPWLDEQGRGFGEAMLALWVGFAYGEDKGRNEVLALGPDHEVVYIGPEDYNQRYRQGRVELLLEIGLSKAVALGERLQGVVHPEL</sequence>
<dbReference type="InterPro" id="IPR029058">
    <property type="entry name" value="AB_hydrolase_fold"/>
</dbReference>
<dbReference type="Gene3D" id="3.40.50.1820">
    <property type="entry name" value="alpha/beta hydrolase"/>
    <property type="match status" value="3"/>
</dbReference>
<dbReference type="SUPFAM" id="SSF53474">
    <property type="entry name" value="alpha/beta-Hydrolases"/>
    <property type="match status" value="1"/>
</dbReference>
<organism evidence="2 3">
    <name type="scientific">Plectosphaerella plurivora</name>
    <dbReference type="NCBI Taxonomy" id="936078"/>
    <lineage>
        <taxon>Eukaryota</taxon>
        <taxon>Fungi</taxon>
        <taxon>Dikarya</taxon>
        <taxon>Ascomycota</taxon>
        <taxon>Pezizomycotina</taxon>
        <taxon>Sordariomycetes</taxon>
        <taxon>Hypocreomycetidae</taxon>
        <taxon>Glomerellales</taxon>
        <taxon>Plectosphaerellaceae</taxon>
        <taxon>Plectosphaerella</taxon>
    </lineage>
</organism>
<dbReference type="InterPro" id="IPR002018">
    <property type="entry name" value="CarbesteraseB"/>
</dbReference>
<gene>
    <name evidence="2" type="ORF">F5X68DRAFT_246884</name>
</gene>
<keyword evidence="2" id="KW-0378">Hydrolase</keyword>
<dbReference type="GO" id="GO:0016787">
    <property type="term" value="F:hydrolase activity"/>
    <property type="evidence" value="ECO:0007669"/>
    <property type="project" value="UniProtKB-KW"/>
</dbReference>
<dbReference type="PANTHER" id="PTHR11559">
    <property type="entry name" value="CARBOXYLESTERASE"/>
    <property type="match status" value="1"/>
</dbReference>
<dbReference type="AlphaFoldDB" id="A0A9P9A8D0"/>
<evidence type="ECO:0000313" key="2">
    <source>
        <dbReference type="EMBL" id="KAH6672646.1"/>
    </source>
</evidence>
<comment type="caution">
    <text evidence="2">The sequence shown here is derived from an EMBL/GenBank/DDBJ whole genome shotgun (WGS) entry which is preliminary data.</text>
</comment>
<keyword evidence="3" id="KW-1185">Reference proteome</keyword>
<reference evidence="2" key="1">
    <citation type="journal article" date="2021" name="Nat. Commun.">
        <title>Genetic determinants of endophytism in the Arabidopsis root mycobiome.</title>
        <authorList>
            <person name="Mesny F."/>
            <person name="Miyauchi S."/>
            <person name="Thiergart T."/>
            <person name="Pickel B."/>
            <person name="Atanasova L."/>
            <person name="Karlsson M."/>
            <person name="Huettel B."/>
            <person name="Barry K.W."/>
            <person name="Haridas S."/>
            <person name="Chen C."/>
            <person name="Bauer D."/>
            <person name="Andreopoulos W."/>
            <person name="Pangilinan J."/>
            <person name="LaButti K."/>
            <person name="Riley R."/>
            <person name="Lipzen A."/>
            <person name="Clum A."/>
            <person name="Drula E."/>
            <person name="Henrissat B."/>
            <person name="Kohler A."/>
            <person name="Grigoriev I.V."/>
            <person name="Martin F.M."/>
            <person name="Hacquard S."/>
        </authorList>
    </citation>
    <scope>NUCLEOTIDE SEQUENCE</scope>
    <source>
        <strain evidence="2">MPI-SDFR-AT-0117</strain>
    </source>
</reference>
<dbReference type="Proteomes" id="UP000770015">
    <property type="component" value="Unassembled WGS sequence"/>
</dbReference>
<evidence type="ECO:0000259" key="1">
    <source>
        <dbReference type="Pfam" id="PF00135"/>
    </source>
</evidence>
<proteinExistence type="predicted"/>
<dbReference type="InterPro" id="IPR050309">
    <property type="entry name" value="Type-B_Carboxylest/Lipase"/>
</dbReference>
<protein>
    <submittedName>
        <fullName evidence="2">Alpha/Beta hydrolase protein</fullName>
    </submittedName>
</protein>
<dbReference type="EMBL" id="JAGSXJ010000027">
    <property type="protein sequence ID" value="KAH6672646.1"/>
    <property type="molecule type" value="Genomic_DNA"/>
</dbReference>
<evidence type="ECO:0000313" key="3">
    <source>
        <dbReference type="Proteomes" id="UP000770015"/>
    </source>
</evidence>
<accession>A0A9P9A8D0</accession>
<dbReference type="Pfam" id="PF00135">
    <property type="entry name" value="COesterase"/>
    <property type="match status" value="1"/>
</dbReference>
<feature type="domain" description="Carboxylesterase type B" evidence="1">
    <location>
        <begin position="116"/>
        <end position="175"/>
    </location>
</feature>
<dbReference type="OrthoDB" id="3200163at2759"/>
<name>A0A9P9A8D0_9PEZI</name>